<feature type="domain" description="Nudix hydrolase" evidence="2">
    <location>
        <begin position="26"/>
        <end position="160"/>
    </location>
</feature>
<dbReference type="Proteomes" id="UP000231383">
    <property type="component" value="Unassembled WGS sequence"/>
</dbReference>
<dbReference type="InterPro" id="IPR000086">
    <property type="entry name" value="NUDIX_hydrolase_dom"/>
</dbReference>
<dbReference type="PROSITE" id="PS00893">
    <property type="entry name" value="NUDIX_BOX"/>
    <property type="match status" value="1"/>
</dbReference>
<evidence type="ECO:0000313" key="4">
    <source>
        <dbReference type="Proteomes" id="UP000231383"/>
    </source>
</evidence>
<sequence length="165" mass="18974">MHIPLQTSTQWHKSAQDISVAKTPTVFEISTGGIVYKKENNVLLWLLVKHKGAGHWGFPKGHIGDLIKDERMEDAALREVREEGGITAKIIHNTPLVTQYYFRRGHMLHNKSVYYFLMKYISGETKDHDDEVSDAKFVEEEELPETLTFEIDKKAFKELKNNATS</sequence>
<organism evidence="3 4">
    <name type="scientific">Candidatus Roizmanbacteria bacterium CG_4_9_14_0_2_um_filter_39_13</name>
    <dbReference type="NCBI Taxonomy" id="1974839"/>
    <lineage>
        <taxon>Bacteria</taxon>
        <taxon>Candidatus Roizmaniibacteriota</taxon>
    </lineage>
</organism>
<evidence type="ECO:0000313" key="3">
    <source>
        <dbReference type="EMBL" id="PJC32486.1"/>
    </source>
</evidence>
<dbReference type="AlphaFoldDB" id="A0A2M8EZN3"/>
<dbReference type="GO" id="GO:0016787">
    <property type="term" value="F:hydrolase activity"/>
    <property type="evidence" value="ECO:0007669"/>
    <property type="project" value="UniProtKB-KW"/>
</dbReference>
<protein>
    <submittedName>
        <fullName evidence="3">NUDIX hydrolase</fullName>
    </submittedName>
</protein>
<name>A0A2M8EZN3_9BACT</name>
<dbReference type="Pfam" id="PF00293">
    <property type="entry name" value="NUDIX"/>
    <property type="match status" value="1"/>
</dbReference>
<dbReference type="EMBL" id="PFSC01000086">
    <property type="protein sequence ID" value="PJC32486.1"/>
    <property type="molecule type" value="Genomic_DNA"/>
</dbReference>
<dbReference type="Gene3D" id="3.90.79.10">
    <property type="entry name" value="Nucleoside Triphosphate Pyrophosphohydrolase"/>
    <property type="match status" value="1"/>
</dbReference>
<gene>
    <name evidence="3" type="ORF">CO051_03165</name>
</gene>
<dbReference type="PANTHER" id="PTHR43736:SF1">
    <property type="entry name" value="DIHYDRONEOPTERIN TRIPHOSPHATE DIPHOSPHATASE"/>
    <property type="match status" value="1"/>
</dbReference>
<evidence type="ECO:0000256" key="1">
    <source>
        <dbReference type="ARBA" id="ARBA00022801"/>
    </source>
</evidence>
<dbReference type="InterPro" id="IPR020084">
    <property type="entry name" value="NUDIX_hydrolase_CS"/>
</dbReference>
<comment type="caution">
    <text evidence="3">The sequence shown here is derived from an EMBL/GenBank/DDBJ whole genome shotgun (WGS) entry which is preliminary data.</text>
</comment>
<dbReference type="SUPFAM" id="SSF55811">
    <property type="entry name" value="Nudix"/>
    <property type="match status" value="1"/>
</dbReference>
<dbReference type="PANTHER" id="PTHR43736">
    <property type="entry name" value="ADP-RIBOSE PYROPHOSPHATASE"/>
    <property type="match status" value="1"/>
</dbReference>
<proteinExistence type="predicted"/>
<evidence type="ECO:0000259" key="2">
    <source>
        <dbReference type="PROSITE" id="PS51462"/>
    </source>
</evidence>
<reference evidence="4" key="1">
    <citation type="submission" date="2017-09" db="EMBL/GenBank/DDBJ databases">
        <title>Depth-based differentiation of microbial function through sediment-hosted aquifers and enrichment of novel symbionts in the deep terrestrial subsurface.</title>
        <authorList>
            <person name="Probst A.J."/>
            <person name="Ladd B."/>
            <person name="Jarett J.K."/>
            <person name="Geller-Mcgrath D.E."/>
            <person name="Sieber C.M.K."/>
            <person name="Emerson J.B."/>
            <person name="Anantharaman K."/>
            <person name="Thomas B.C."/>
            <person name="Malmstrom R."/>
            <person name="Stieglmeier M."/>
            <person name="Klingl A."/>
            <person name="Woyke T."/>
            <person name="Ryan C.M."/>
            <person name="Banfield J.F."/>
        </authorList>
    </citation>
    <scope>NUCLEOTIDE SEQUENCE [LARGE SCALE GENOMIC DNA]</scope>
</reference>
<dbReference type="InterPro" id="IPR015797">
    <property type="entry name" value="NUDIX_hydrolase-like_dom_sf"/>
</dbReference>
<accession>A0A2M8EZN3</accession>
<keyword evidence="1 3" id="KW-0378">Hydrolase</keyword>
<dbReference type="PROSITE" id="PS51462">
    <property type="entry name" value="NUDIX"/>
    <property type="match status" value="1"/>
</dbReference>